<reference evidence="3 4" key="1">
    <citation type="submission" date="2020-10" db="EMBL/GenBank/DDBJ databases">
        <title>Mucilaginibacter mali sp. nov., isolated from rhizosphere soil of apple orchard.</title>
        <authorList>
            <person name="Lee J.-S."/>
            <person name="Kim H.S."/>
            <person name="Kim J.-S."/>
        </authorList>
    </citation>
    <scope>NUCLEOTIDE SEQUENCE [LARGE SCALE GENOMIC DNA]</scope>
    <source>
        <strain evidence="3 4">KCTC 23157</strain>
    </source>
</reference>
<feature type="domain" description="Glycosyl hydrolase family 38 C-terminal" evidence="2">
    <location>
        <begin position="630"/>
        <end position="797"/>
    </location>
</feature>
<evidence type="ECO:0000313" key="4">
    <source>
        <dbReference type="Proteomes" id="UP000632774"/>
    </source>
</evidence>
<dbReference type="SUPFAM" id="SSF74650">
    <property type="entry name" value="Galactose mutarotase-like"/>
    <property type="match status" value="1"/>
</dbReference>
<dbReference type="InterPro" id="IPR000602">
    <property type="entry name" value="Glyco_hydro_38_N"/>
</dbReference>
<sequence>MMIIKSACISHNYKISNALIGFFLLILSLNLVCINGCAQANPSLTFNAVVQPYYKYRKDGKPGRAVYLAFKGDRLNEAASIKVECNGTTEETDIPKNEKGLEGTTIMLPAGAGLDKLCQARVTITTAKNVMYQSVFVPVLKQWTVYIYPHSHVDIGYTNTQEFVRKLHMRNIDVAIDIAKKTQNYPEGSRFVWNPEANWVTENYLKEASPEKRKIFIDAVKKGWISLDGDYANVNTSACTDEELLRLFHNGHEISAVTGVPIKTMVQMDVAGASWGTVQAAYQNGIRGFFIYPNIGTIRDPWEHRPFYWVAPDGKSKIFFLQALPYGFGYTIKGSKIGLHKSQGNDPSLDRIVTGKPDENFVGDLVFDEIAKLEAKRSPYNILVIPWALADNALIDADLPDAVRNWNEKYAYPKLIISGSQRILDDYEKRYGDIIPQVKGDYSEYWTDGLGSDAKRVGEYRRATENIVQAETAWSMLNYTKPAPRKLIDSAWQNCLLGAEHTWGYQDPKAPLAKQIEQTKASFFENSLKNSQELLNLTFNTIKSAASNKIAVFNTLSWARDGLVTLSKEQSKAGDRVLDEQGLEMPSQRLSSGELVFMAKQIPALGAATYTVTTGESKLKNGCSISNNTLTNGLLTLHIDPENGDINSLKEVKTGQEYVDKKSKYGLNSYRYLLETDTANIGSKPYNIKLKIKDNGPLVASVVVSSSAEGCNWLTREVKVVNGQPWVDITNILDKISTPTKEGIHFGFAFNVPDGNTRLDIPWGTMIPEYDQITGSNKSWLTFQHWVDISNNETGITWTCIEAPLIEMGEMTANVLGGAHGRKNWYKTLPKTQTMFSWALNNHWGTNFPLEQGGVMNFHYALLPHQIYDAVATNRFGLEQNRPLIAIPVDKAPAVKNWIKIGNPNVLISTLKQSDNGKGMILRVRSVSDKPEKVLLSWPGGKPRKLYTCLADEKPEKPITTDQTILPLGTISYYFEM</sequence>
<keyword evidence="4" id="KW-1185">Reference proteome</keyword>
<proteinExistence type="predicted"/>
<dbReference type="GO" id="GO:0016787">
    <property type="term" value="F:hydrolase activity"/>
    <property type="evidence" value="ECO:0007669"/>
    <property type="project" value="UniProtKB-KW"/>
</dbReference>
<dbReference type="RefSeq" id="WP_194107036.1">
    <property type="nucleotide sequence ID" value="NZ_JADFFM010000002.1"/>
</dbReference>
<accession>A0ABR9XKK2</accession>
<name>A0ABR9XKK2_9SPHI</name>
<evidence type="ECO:0000259" key="1">
    <source>
        <dbReference type="Pfam" id="PF01074"/>
    </source>
</evidence>
<dbReference type="Proteomes" id="UP000632774">
    <property type="component" value="Unassembled WGS sequence"/>
</dbReference>
<gene>
    <name evidence="3" type="ORF">IRJ18_14490</name>
</gene>
<dbReference type="PANTHER" id="PTHR46017:SF1">
    <property type="entry name" value="ALPHA-MANNOSIDASE 2C1"/>
    <property type="match status" value="1"/>
</dbReference>
<dbReference type="Pfam" id="PF01074">
    <property type="entry name" value="Glyco_hydro_38N"/>
    <property type="match status" value="1"/>
</dbReference>
<keyword evidence="3" id="KW-0378">Hydrolase</keyword>
<dbReference type="EMBL" id="JADFFM010000002">
    <property type="protein sequence ID" value="MBE9667579.1"/>
    <property type="molecule type" value="Genomic_DNA"/>
</dbReference>
<protein>
    <submittedName>
        <fullName evidence="3">Glycosyl hydrolase</fullName>
    </submittedName>
</protein>
<dbReference type="SUPFAM" id="SSF88713">
    <property type="entry name" value="Glycoside hydrolase/deacetylase"/>
    <property type="match status" value="1"/>
</dbReference>
<dbReference type="Gene3D" id="2.60.40.1180">
    <property type="entry name" value="Golgi alpha-mannosidase II"/>
    <property type="match status" value="1"/>
</dbReference>
<dbReference type="InterPro" id="IPR013780">
    <property type="entry name" value="Glyco_hydro_b"/>
</dbReference>
<dbReference type="Gene3D" id="2.70.98.30">
    <property type="entry name" value="Golgi alpha-mannosidase II, domain 4"/>
    <property type="match status" value="1"/>
</dbReference>
<organism evidence="3 4">
    <name type="scientific">Mucilaginibacter boryungensis</name>
    <dbReference type="NCBI Taxonomy" id="768480"/>
    <lineage>
        <taxon>Bacteria</taxon>
        <taxon>Pseudomonadati</taxon>
        <taxon>Bacteroidota</taxon>
        <taxon>Sphingobacteriia</taxon>
        <taxon>Sphingobacteriales</taxon>
        <taxon>Sphingobacteriaceae</taxon>
        <taxon>Mucilaginibacter</taxon>
    </lineage>
</organism>
<dbReference type="CDD" id="cd10791">
    <property type="entry name" value="GH38N_AMII_like_1"/>
    <property type="match status" value="1"/>
</dbReference>
<dbReference type="Pfam" id="PF07748">
    <property type="entry name" value="Glyco_hydro_38C"/>
    <property type="match status" value="1"/>
</dbReference>
<dbReference type="PANTHER" id="PTHR46017">
    <property type="entry name" value="ALPHA-MANNOSIDASE 2C1"/>
    <property type="match status" value="1"/>
</dbReference>
<evidence type="ECO:0000259" key="2">
    <source>
        <dbReference type="Pfam" id="PF07748"/>
    </source>
</evidence>
<dbReference type="InterPro" id="IPR011013">
    <property type="entry name" value="Gal_mutarotase_sf_dom"/>
</dbReference>
<comment type="caution">
    <text evidence="3">The sequence shown here is derived from an EMBL/GenBank/DDBJ whole genome shotgun (WGS) entry which is preliminary data.</text>
</comment>
<dbReference type="InterPro" id="IPR027291">
    <property type="entry name" value="Glyco_hydro_38_N_sf"/>
</dbReference>
<dbReference type="InterPro" id="IPR011330">
    <property type="entry name" value="Glyco_hydro/deAcase_b/a-brl"/>
</dbReference>
<dbReference type="Gene3D" id="3.20.110.10">
    <property type="entry name" value="Glycoside hydrolase 38, N terminal domain"/>
    <property type="match status" value="1"/>
</dbReference>
<evidence type="ECO:0000313" key="3">
    <source>
        <dbReference type="EMBL" id="MBE9667579.1"/>
    </source>
</evidence>
<feature type="domain" description="Glycoside hydrolase family 38 N-terminal" evidence="1">
    <location>
        <begin position="144"/>
        <end position="435"/>
    </location>
</feature>
<dbReference type="InterPro" id="IPR011682">
    <property type="entry name" value="Glyco_hydro_38_C"/>
</dbReference>